<keyword evidence="5 8" id="KW-0067">ATP-binding</keyword>
<reference evidence="8" key="1">
    <citation type="journal article" date="2014" name="Int. J. Syst. Evol. Microbiol.">
        <title>Complete genome sequence of Corynebacterium casei LMG S-19264T (=DSM 44701T), isolated from a smear-ripened cheese.</title>
        <authorList>
            <consortium name="US DOE Joint Genome Institute (JGI-PGF)"/>
            <person name="Walter F."/>
            <person name="Albersmeier A."/>
            <person name="Kalinowski J."/>
            <person name="Ruckert C."/>
        </authorList>
    </citation>
    <scope>NUCLEOTIDE SEQUENCE</scope>
    <source>
        <strain evidence="8">JCM 4369</strain>
    </source>
</reference>
<evidence type="ECO:0000256" key="6">
    <source>
        <dbReference type="ARBA" id="ARBA00023251"/>
    </source>
</evidence>
<evidence type="ECO:0000256" key="1">
    <source>
        <dbReference type="ARBA" id="ARBA00004202"/>
    </source>
</evidence>
<comment type="subcellular location">
    <subcellularLocation>
        <location evidence="1">Cell membrane</location>
        <topology evidence="1">Peripheral membrane protein</topology>
    </subcellularLocation>
</comment>
<evidence type="ECO:0000259" key="7">
    <source>
        <dbReference type="PROSITE" id="PS50893"/>
    </source>
</evidence>
<keyword evidence="9" id="KW-1185">Reference proteome</keyword>
<sequence length="319" mass="34683">MAAAIETFDLARSYTRKRGWRRSSGEQTVALRGIGLEVRQGEVRGLLGPNGAGKTTLVKILSTVLLPTGGRALVLGRDVVAQADRLRPRIGIVFGGERGLYGRLTARENLDYWASLYGAASRRALVDQLLARVGLSDRGDMQVDQLSRGMKQRLHLARGLVGGPSVLFLDEPTVGMDPVSAREFRNLVGELQADGITILMTTHDMREAEAVCDRVTLIDRGQVVGTEAPSEVGRWVSAYERVDARDVPASVKERLRGMKGVLRVDELPEGWTRIATNQPHAAGDVLRALVDADVTTVHTSLPSLEDVYLELVGNRGLSV</sequence>
<dbReference type="EMBL" id="BMTD01000002">
    <property type="protein sequence ID" value="GGU81740.1"/>
    <property type="molecule type" value="Genomic_DNA"/>
</dbReference>
<evidence type="ECO:0000256" key="2">
    <source>
        <dbReference type="ARBA" id="ARBA00005417"/>
    </source>
</evidence>
<keyword evidence="6" id="KW-0046">Antibiotic resistance</keyword>
<dbReference type="PANTHER" id="PTHR42711:SF5">
    <property type="entry name" value="ABC TRANSPORTER ATP-BINDING PROTEIN NATA"/>
    <property type="match status" value="1"/>
</dbReference>
<keyword evidence="4" id="KW-0547">Nucleotide-binding</keyword>
<dbReference type="SUPFAM" id="SSF52540">
    <property type="entry name" value="P-loop containing nucleoside triphosphate hydrolases"/>
    <property type="match status" value="1"/>
</dbReference>
<name>A0A918I6T2_9ACTN</name>
<comment type="caution">
    <text evidence="8">The sequence shown here is derived from an EMBL/GenBank/DDBJ whole genome shotgun (WGS) entry which is preliminary data.</text>
</comment>
<organism evidence="8 9">
    <name type="scientific">Streptomyces filipinensis</name>
    <dbReference type="NCBI Taxonomy" id="66887"/>
    <lineage>
        <taxon>Bacteria</taxon>
        <taxon>Bacillati</taxon>
        <taxon>Actinomycetota</taxon>
        <taxon>Actinomycetes</taxon>
        <taxon>Kitasatosporales</taxon>
        <taxon>Streptomycetaceae</taxon>
        <taxon>Streptomyces</taxon>
    </lineage>
</organism>
<evidence type="ECO:0000313" key="8">
    <source>
        <dbReference type="EMBL" id="GGU81740.1"/>
    </source>
</evidence>
<dbReference type="PROSITE" id="PS50893">
    <property type="entry name" value="ABC_TRANSPORTER_2"/>
    <property type="match status" value="1"/>
</dbReference>
<dbReference type="GO" id="GO:0005886">
    <property type="term" value="C:plasma membrane"/>
    <property type="evidence" value="ECO:0007669"/>
    <property type="project" value="UniProtKB-SubCell"/>
</dbReference>
<comment type="similarity">
    <text evidence="2">Belongs to the ABC transporter superfamily.</text>
</comment>
<dbReference type="GO" id="GO:0016887">
    <property type="term" value="F:ATP hydrolysis activity"/>
    <property type="evidence" value="ECO:0007669"/>
    <property type="project" value="InterPro"/>
</dbReference>
<dbReference type="CDD" id="cd03230">
    <property type="entry name" value="ABC_DR_subfamily_A"/>
    <property type="match status" value="1"/>
</dbReference>
<dbReference type="InterPro" id="IPR003439">
    <property type="entry name" value="ABC_transporter-like_ATP-bd"/>
</dbReference>
<dbReference type="Gene3D" id="3.40.50.300">
    <property type="entry name" value="P-loop containing nucleotide triphosphate hydrolases"/>
    <property type="match status" value="1"/>
</dbReference>
<dbReference type="RefSeq" id="WP_229853976.1">
    <property type="nucleotide sequence ID" value="NZ_BMTD01000002.1"/>
</dbReference>
<dbReference type="SMART" id="SM00382">
    <property type="entry name" value="AAA"/>
    <property type="match status" value="1"/>
</dbReference>
<dbReference type="AlphaFoldDB" id="A0A918I6T2"/>
<evidence type="ECO:0000256" key="4">
    <source>
        <dbReference type="ARBA" id="ARBA00022741"/>
    </source>
</evidence>
<protein>
    <submittedName>
        <fullName evidence="8">Daunorubicin resistance protein DrrA family ABC transporter ATP-binding protein</fullName>
    </submittedName>
</protein>
<keyword evidence="3" id="KW-0813">Transport</keyword>
<dbReference type="InterPro" id="IPR027417">
    <property type="entry name" value="P-loop_NTPase"/>
</dbReference>
<reference evidence="8" key="2">
    <citation type="submission" date="2020-09" db="EMBL/GenBank/DDBJ databases">
        <authorList>
            <person name="Sun Q."/>
            <person name="Ohkuma M."/>
        </authorList>
    </citation>
    <scope>NUCLEOTIDE SEQUENCE</scope>
    <source>
        <strain evidence="8">JCM 4369</strain>
    </source>
</reference>
<gene>
    <name evidence="8" type="ORF">GCM10010260_12770</name>
</gene>
<dbReference type="PANTHER" id="PTHR42711">
    <property type="entry name" value="ABC TRANSPORTER ATP-BINDING PROTEIN"/>
    <property type="match status" value="1"/>
</dbReference>
<dbReference type="GO" id="GO:0046677">
    <property type="term" value="P:response to antibiotic"/>
    <property type="evidence" value="ECO:0007669"/>
    <property type="project" value="UniProtKB-KW"/>
</dbReference>
<dbReference type="Pfam" id="PF00005">
    <property type="entry name" value="ABC_tran"/>
    <property type="match status" value="1"/>
</dbReference>
<evidence type="ECO:0000313" key="9">
    <source>
        <dbReference type="Proteomes" id="UP000618795"/>
    </source>
</evidence>
<dbReference type="InterPro" id="IPR050763">
    <property type="entry name" value="ABC_transporter_ATP-binding"/>
</dbReference>
<evidence type="ECO:0000256" key="3">
    <source>
        <dbReference type="ARBA" id="ARBA00022448"/>
    </source>
</evidence>
<proteinExistence type="inferred from homology"/>
<accession>A0A918I6T2</accession>
<dbReference type="GO" id="GO:0005524">
    <property type="term" value="F:ATP binding"/>
    <property type="evidence" value="ECO:0007669"/>
    <property type="project" value="UniProtKB-KW"/>
</dbReference>
<feature type="domain" description="ABC transporter" evidence="7">
    <location>
        <begin position="5"/>
        <end position="245"/>
    </location>
</feature>
<evidence type="ECO:0000256" key="5">
    <source>
        <dbReference type="ARBA" id="ARBA00022840"/>
    </source>
</evidence>
<dbReference type="Proteomes" id="UP000618795">
    <property type="component" value="Unassembled WGS sequence"/>
</dbReference>
<dbReference type="InterPro" id="IPR003593">
    <property type="entry name" value="AAA+_ATPase"/>
</dbReference>